<dbReference type="Pfam" id="PF13091">
    <property type="entry name" value="PLDc_2"/>
    <property type="match status" value="1"/>
</dbReference>
<evidence type="ECO:0000256" key="1">
    <source>
        <dbReference type="SAM" id="MobiDB-lite"/>
    </source>
</evidence>
<dbReference type="SUPFAM" id="SSF56024">
    <property type="entry name" value="Phospholipase D/nuclease"/>
    <property type="match status" value="1"/>
</dbReference>
<accession>A0A8B6XBH2</accession>
<dbReference type="RefSeq" id="WP_084545145.1">
    <property type="nucleotide sequence ID" value="NZ_AXWS01000014.1"/>
</dbReference>
<dbReference type="AlphaFoldDB" id="A0A8B6XBH2"/>
<dbReference type="Proteomes" id="UP000675920">
    <property type="component" value="Unplaced"/>
</dbReference>
<dbReference type="OrthoDB" id="583604at2"/>
<evidence type="ECO:0000313" key="4">
    <source>
        <dbReference type="RefSeq" id="WP_084545145.1"/>
    </source>
</evidence>
<sequence>MNTSFNTKQTKEEKLIHMLMKGVDKRYFHTLYLTSCYFSTESAISLMRKMEKLAKLKKVFLFIDRKSAQTIEQKQFNRIRSCIRNVDVEILAVDTSTLFHSKGYAIKSDDKNGGVYRGSLAIGSANLTHTGLTENKNGNIEKPTRHARRRRGSRIP</sequence>
<name>A0A8B6XBH2_9BURK</name>
<dbReference type="Gene3D" id="3.30.870.10">
    <property type="entry name" value="Endonuclease Chain A"/>
    <property type="match status" value="1"/>
</dbReference>
<dbReference type="InterPro" id="IPR025202">
    <property type="entry name" value="PLD-like_dom"/>
</dbReference>
<evidence type="ECO:0000313" key="3">
    <source>
        <dbReference type="Proteomes" id="UP000675920"/>
    </source>
</evidence>
<organism evidence="3 4">
    <name type="scientific">Derxia gummosa DSM 723</name>
    <dbReference type="NCBI Taxonomy" id="1121388"/>
    <lineage>
        <taxon>Bacteria</taxon>
        <taxon>Pseudomonadati</taxon>
        <taxon>Pseudomonadota</taxon>
        <taxon>Betaproteobacteria</taxon>
        <taxon>Burkholderiales</taxon>
        <taxon>Alcaligenaceae</taxon>
        <taxon>Derxia</taxon>
    </lineage>
</organism>
<proteinExistence type="predicted"/>
<feature type="compositionally biased region" description="Basic residues" evidence="1">
    <location>
        <begin position="145"/>
        <end position="156"/>
    </location>
</feature>
<feature type="domain" description="Phospholipase D-like" evidence="2">
    <location>
        <begin position="30"/>
        <end position="140"/>
    </location>
</feature>
<feature type="region of interest" description="Disordered" evidence="1">
    <location>
        <begin position="132"/>
        <end position="156"/>
    </location>
</feature>
<keyword evidence="3" id="KW-1185">Reference proteome</keyword>
<reference evidence="4" key="1">
    <citation type="submission" date="2025-08" db="UniProtKB">
        <authorList>
            <consortium name="RefSeq"/>
        </authorList>
    </citation>
    <scope>IDENTIFICATION</scope>
</reference>
<protein>
    <submittedName>
        <fullName evidence="4">Phospholipase D-like domain-containing protein</fullName>
    </submittedName>
</protein>
<evidence type="ECO:0000259" key="2">
    <source>
        <dbReference type="Pfam" id="PF13091"/>
    </source>
</evidence>